<dbReference type="EMBL" id="JACGWN010000016">
    <property type="protein sequence ID" value="KAL0394222.1"/>
    <property type="molecule type" value="Genomic_DNA"/>
</dbReference>
<dbReference type="GO" id="GO:0005975">
    <property type="term" value="P:carbohydrate metabolic process"/>
    <property type="evidence" value="ECO:0007669"/>
    <property type="project" value="InterPro"/>
</dbReference>
<dbReference type="PROSITE" id="PS00653">
    <property type="entry name" value="GLYCOSYL_HYDROL_F1_2"/>
    <property type="match status" value="1"/>
</dbReference>
<comment type="similarity">
    <text evidence="1 4">Belongs to the glycosyl hydrolase 1 family.</text>
</comment>
<dbReference type="PANTHER" id="PTHR10353">
    <property type="entry name" value="GLYCOSYL HYDROLASE"/>
    <property type="match status" value="1"/>
</dbReference>
<dbReference type="InterPro" id="IPR033132">
    <property type="entry name" value="GH_1_N_CS"/>
</dbReference>
<keyword evidence="3" id="KW-0326">Glycosidase</keyword>
<dbReference type="Gene3D" id="3.20.20.80">
    <property type="entry name" value="Glycosidases"/>
    <property type="match status" value="1"/>
</dbReference>
<sequence>MEKQFSSMSISATEITKADNTFSINCTQFPPDFVFGVGTSAYQHEGGAVKGGRGPSIWDVFALNAPGRIDDGSNGNVAADMYTKYKDDIKMMKSMGFDAYRFSISWSRILPGGRLSLGVNKEGIDYYNDLINTIIANDMKPFVTLFHFDLPHSLQQEYDGFLSRDVVEFFREFAELCFWEFGDRVKYWITLNEPWSYAHNGYVTRKFPPLGRDLTAALRSAAPTSTLTQSSRTPKIMNYIPYRSRPHDEQHDQFLKAAAASNQFSSSGSRQRFLEPVLTGQYPKRMRDYVPSENLAPISEREADLLKGSIDFLGLNYYTAIYAANNPNPTGVQEGYPRDQHVKFSYTDPLEKLIGPQAGSEWLHVYPEGLYNLLTKYVKEQYKDKVPVIYITENGVDEKNDYRLTAKDACADSMREDYHKRHLLNLLNAMNKDKVNVKGYFAWSWCDNYEWTEGYTVRFGLIYVDYMNYLTRYPKNSALWFSKFLATKKFVREQKK</sequence>
<keyword evidence="2" id="KW-0378">Hydrolase</keyword>
<comment type="caution">
    <text evidence="5">The sequence shown here is derived from an EMBL/GenBank/DDBJ whole genome shotgun (WGS) entry which is preliminary data.</text>
</comment>
<dbReference type="PRINTS" id="PR00131">
    <property type="entry name" value="GLHYDRLASE1"/>
</dbReference>
<evidence type="ECO:0000313" key="5">
    <source>
        <dbReference type="EMBL" id="KAL0394222.1"/>
    </source>
</evidence>
<proteinExistence type="inferred from homology"/>
<dbReference type="InterPro" id="IPR017853">
    <property type="entry name" value="GH"/>
</dbReference>
<name>A0AAW2SQ54_9LAMI</name>
<dbReference type="InterPro" id="IPR001360">
    <property type="entry name" value="Glyco_hydro_1"/>
</dbReference>
<evidence type="ECO:0000256" key="3">
    <source>
        <dbReference type="ARBA" id="ARBA00023295"/>
    </source>
</evidence>
<evidence type="ECO:0000256" key="2">
    <source>
        <dbReference type="ARBA" id="ARBA00022801"/>
    </source>
</evidence>
<dbReference type="GO" id="GO:0008422">
    <property type="term" value="F:beta-glucosidase activity"/>
    <property type="evidence" value="ECO:0007669"/>
    <property type="project" value="UniProtKB-ARBA"/>
</dbReference>
<evidence type="ECO:0000256" key="1">
    <source>
        <dbReference type="ARBA" id="ARBA00010838"/>
    </source>
</evidence>
<reference evidence="5" key="2">
    <citation type="journal article" date="2024" name="Plant">
        <title>Genomic evolution and insights into agronomic trait innovations of Sesamum species.</title>
        <authorList>
            <person name="Miao H."/>
            <person name="Wang L."/>
            <person name="Qu L."/>
            <person name="Liu H."/>
            <person name="Sun Y."/>
            <person name="Le M."/>
            <person name="Wang Q."/>
            <person name="Wei S."/>
            <person name="Zheng Y."/>
            <person name="Lin W."/>
            <person name="Duan Y."/>
            <person name="Cao H."/>
            <person name="Xiong S."/>
            <person name="Wang X."/>
            <person name="Wei L."/>
            <person name="Li C."/>
            <person name="Ma Q."/>
            <person name="Ju M."/>
            <person name="Zhao R."/>
            <person name="Li G."/>
            <person name="Mu C."/>
            <person name="Tian Q."/>
            <person name="Mei H."/>
            <person name="Zhang T."/>
            <person name="Gao T."/>
            <person name="Zhang H."/>
        </authorList>
    </citation>
    <scope>NUCLEOTIDE SEQUENCE</scope>
    <source>
        <strain evidence="5">KEN1</strain>
    </source>
</reference>
<gene>
    <name evidence="5" type="ORF">Slati_4388400</name>
</gene>
<accession>A0AAW2SQ54</accession>
<organism evidence="5">
    <name type="scientific">Sesamum latifolium</name>
    <dbReference type="NCBI Taxonomy" id="2727402"/>
    <lineage>
        <taxon>Eukaryota</taxon>
        <taxon>Viridiplantae</taxon>
        <taxon>Streptophyta</taxon>
        <taxon>Embryophyta</taxon>
        <taxon>Tracheophyta</taxon>
        <taxon>Spermatophyta</taxon>
        <taxon>Magnoliopsida</taxon>
        <taxon>eudicotyledons</taxon>
        <taxon>Gunneridae</taxon>
        <taxon>Pentapetalae</taxon>
        <taxon>asterids</taxon>
        <taxon>lamiids</taxon>
        <taxon>Lamiales</taxon>
        <taxon>Pedaliaceae</taxon>
        <taxon>Sesamum</taxon>
    </lineage>
</organism>
<dbReference type="PANTHER" id="PTHR10353:SF137">
    <property type="entry name" value="MYROSINASE 3-RELATED"/>
    <property type="match status" value="1"/>
</dbReference>
<dbReference type="AlphaFoldDB" id="A0AAW2SQ54"/>
<dbReference type="Pfam" id="PF00232">
    <property type="entry name" value="Glyco_hydro_1"/>
    <property type="match status" value="1"/>
</dbReference>
<reference evidence="5" key="1">
    <citation type="submission" date="2020-06" db="EMBL/GenBank/DDBJ databases">
        <authorList>
            <person name="Li T."/>
            <person name="Hu X."/>
            <person name="Zhang T."/>
            <person name="Song X."/>
            <person name="Zhang H."/>
            <person name="Dai N."/>
            <person name="Sheng W."/>
            <person name="Hou X."/>
            <person name="Wei L."/>
        </authorList>
    </citation>
    <scope>NUCLEOTIDE SEQUENCE</scope>
    <source>
        <strain evidence="5">KEN1</strain>
        <tissue evidence="5">Leaf</tissue>
    </source>
</reference>
<dbReference type="SUPFAM" id="SSF51445">
    <property type="entry name" value="(Trans)glycosidases"/>
    <property type="match status" value="1"/>
</dbReference>
<protein>
    <submittedName>
        <fullName evidence="5">Raucaffricine-O-beta-D-glucosidase</fullName>
    </submittedName>
</protein>
<evidence type="ECO:0000256" key="4">
    <source>
        <dbReference type="RuleBase" id="RU003690"/>
    </source>
</evidence>